<dbReference type="InterPro" id="IPR046753">
    <property type="entry name" value="TOIP1/2_C"/>
</dbReference>
<evidence type="ECO:0000256" key="9">
    <source>
        <dbReference type="ARBA" id="ARBA00037847"/>
    </source>
</evidence>
<keyword evidence="4" id="KW-0812">Transmembrane</keyword>
<evidence type="ECO:0000256" key="5">
    <source>
        <dbReference type="ARBA" id="ARBA00022989"/>
    </source>
</evidence>
<keyword evidence="8" id="KW-0539">Nucleus</keyword>
<evidence type="ECO:0000256" key="6">
    <source>
        <dbReference type="ARBA" id="ARBA00023136"/>
    </source>
</evidence>
<dbReference type="GO" id="GO:0061024">
    <property type="term" value="P:membrane organization"/>
    <property type="evidence" value="ECO:0007669"/>
    <property type="project" value="TreeGrafter"/>
</dbReference>
<dbReference type="GO" id="GO:0001671">
    <property type="term" value="F:ATPase activator activity"/>
    <property type="evidence" value="ECO:0007669"/>
    <property type="project" value="InterPro"/>
</dbReference>
<name>A0A0L8GQ38_OCTBM</name>
<keyword evidence="7" id="KW-0325">Glycoprotein</keyword>
<dbReference type="GO" id="GO:0016020">
    <property type="term" value="C:membrane"/>
    <property type="evidence" value="ECO:0007669"/>
    <property type="project" value="TreeGrafter"/>
</dbReference>
<dbReference type="EMBL" id="KQ420970">
    <property type="protein sequence ID" value="KOF78715.1"/>
    <property type="molecule type" value="Genomic_DNA"/>
</dbReference>
<gene>
    <name evidence="11" type="ORF">OCBIM_22030386mg</name>
</gene>
<evidence type="ECO:0000256" key="3">
    <source>
        <dbReference type="ARBA" id="ARBA00022553"/>
    </source>
</evidence>
<proteinExistence type="inferred from homology"/>
<keyword evidence="3" id="KW-0597">Phosphoprotein</keyword>
<evidence type="ECO:0000256" key="8">
    <source>
        <dbReference type="ARBA" id="ARBA00023242"/>
    </source>
</evidence>
<comment type="similarity">
    <text evidence="2">Belongs to the TOR1AIP family.</text>
</comment>
<evidence type="ECO:0000259" key="10">
    <source>
        <dbReference type="Pfam" id="PF05609"/>
    </source>
</evidence>
<evidence type="ECO:0000256" key="2">
    <source>
        <dbReference type="ARBA" id="ARBA00007860"/>
    </source>
</evidence>
<dbReference type="KEGG" id="obi:106875615"/>
<dbReference type="Gene3D" id="3.40.50.12190">
    <property type="match status" value="1"/>
</dbReference>
<protein>
    <recommendedName>
        <fullName evidence="10">Torsin-1A-interacting protein 1/2 AAA+ activator domain-containing protein</fullName>
    </recommendedName>
</protein>
<dbReference type="OrthoDB" id="6258998at2759"/>
<dbReference type="InterPro" id="IPR038599">
    <property type="entry name" value="LAP1C-like_C_sf"/>
</dbReference>
<dbReference type="Pfam" id="PF05609">
    <property type="entry name" value="LAP1_C"/>
    <property type="match status" value="1"/>
</dbReference>
<dbReference type="PANTHER" id="PTHR18843">
    <property type="entry name" value="TORSIN-1A-INTERACTING PROTEIN"/>
    <property type="match status" value="1"/>
</dbReference>
<dbReference type="InterPro" id="IPR008662">
    <property type="entry name" value="TOIP1/2"/>
</dbReference>
<evidence type="ECO:0000256" key="1">
    <source>
        <dbReference type="ARBA" id="ARBA00004259"/>
    </source>
</evidence>
<dbReference type="PANTHER" id="PTHR18843:SF7">
    <property type="entry name" value="LAMINA-ASSOCIATED POLYPEPTIDE 1B ISOFORM 1-RELATED"/>
    <property type="match status" value="1"/>
</dbReference>
<comment type="subcellular location">
    <subcellularLocation>
        <location evidence="9">Endomembrane system</location>
        <topology evidence="9">Single-pass membrane protein</topology>
    </subcellularLocation>
    <subcellularLocation>
        <location evidence="1">Nucleus envelope</location>
    </subcellularLocation>
</comment>
<reference evidence="11" key="1">
    <citation type="submission" date="2015-07" db="EMBL/GenBank/DDBJ databases">
        <title>MeaNS - Measles Nucleotide Surveillance Program.</title>
        <authorList>
            <person name="Tran T."/>
            <person name="Druce J."/>
        </authorList>
    </citation>
    <scope>NUCLEOTIDE SEQUENCE</scope>
    <source>
        <strain evidence="11">UCB-OBI-ISO-001</strain>
        <tissue evidence="11">Gonad</tissue>
    </source>
</reference>
<keyword evidence="5" id="KW-1133">Transmembrane helix</keyword>
<sequence length="269" mass="30991">MTICNRSRQDVKDKPDIMKRIEQCEGSSKWTVVLSICVFLICCFVPSKSFQAVNISNISEPPVNPFKKLVQNIKTLKNMFKTQSDRTWNILKSSTHHIITSEEPDRPAVIMMVLPNSKSEPMALCLAQHFSHDITKILNCHTATAASYPAINGAEYVNYEIGDQKIKLDNSIQNLIKYHRSIIINHLEKFHSETVMYFHGLCDTTEAMYKQIAVIFLLETPYEIKNEVELSLYLENLWSDIDHIRIKPLLSRLANNVIFLNEDESFKHC</sequence>
<evidence type="ECO:0000256" key="4">
    <source>
        <dbReference type="ARBA" id="ARBA00022692"/>
    </source>
</evidence>
<dbReference type="GO" id="GO:0005635">
    <property type="term" value="C:nuclear envelope"/>
    <property type="evidence" value="ECO:0007669"/>
    <property type="project" value="UniProtKB-SubCell"/>
</dbReference>
<evidence type="ECO:0000256" key="7">
    <source>
        <dbReference type="ARBA" id="ARBA00023180"/>
    </source>
</evidence>
<accession>A0A0L8GQ38</accession>
<evidence type="ECO:0000313" key="11">
    <source>
        <dbReference type="EMBL" id="KOF78715.1"/>
    </source>
</evidence>
<feature type="domain" description="Torsin-1A-interacting protein 1/2 AAA+ activator" evidence="10">
    <location>
        <begin position="66"/>
        <end position="216"/>
    </location>
</feature>
<organism evidence="11">
    <name type="scientific">Octopus bimaculoides</name>
    <name type="common">California two-spotted octopus</name>
    <dbReference type="NCBI Taxonomy" id="37653"/>
    <lineage>
        <taxon>Eukaryota</taxon>
        <taxon>Metazoa</taxon>
        <taxon>Spiralia</taxon>
        <taxon>Lophotrochozoa</taxon>
        <taxon>Mollusca</taxon>
        <taxon>Cephalopoda</taxon>
        <taxon>Coleoidea</taxon>
        <taxon>Octopodiformes</taxon>
        <taxon>Octopoda</taxon>
        <taxon>Incirrata</taxon>
        <taxon>Octopodidae</taxon>
        <taxon>Octopus</taxon>
    </lineage>
</organism>
<keyword evidence="6" id="KW-0472">Membrane</keyword>
<dbReference type="AlphaFoldDB" id="A0A0L8GQ38"/>